<comment type="caution">
    <text evidence="2">The sequence shown here is derived from an EMBL/GenBank/DDBJ whole genome shotgun (WGS) entry which is preliminary data.</text>
</comment>
<proteinExistence type="predicted"/>
<dbReference type="EMBL" id="MIKF01000032">
    <property type="protein sequence ID" value="RTE82043.1"/>
    <property type="molecule type" value="Genomic_DNA"/>
</dbReference>
<organism evidence="2 3">
    <name type="scientific">Fusarium euwallaceae</name>
    <dbReference type="NCBI Taxonomy" id="1147111"/>
    <lineage>
        <taxon>Eukaryota</taxon>
        <taxon>Fungi</taxon>
        <taxon>Dikarya</taxon>
        <taxon>Ascomycota</taxon>
        <taxon>Pezizomycotina</taxon>
        <taxon>Sordariomycetes</taxon>
        <taxon>Hypocreomycetidae</taxon>
        <taxon>Hypocreales</taxon>
        <taxon>Nectriaceae</taxon>
        <taxon>Fusarium</taxon>
        <taxon>Fusarium solani species complex</taxon>
    </lineage>
</organism>
<accession>A0A430M248</accession>
<feature type="region of interest" description="Disordered" evidence="1">
    <location>
        <begin position="17"/>
        <end position="53"/>
    </location>
</feature>
<evidence type="ECO:0000313" key="2">
    <source>
        <dbReference type="EMBL" id="RTE82043.1"/>
    </source>
</evidence>
<protein>
    <submittedName>
        <fullName evidence="2">Uncharacterized protein</fullName>
    </submittedName>
</protein>
<gene>
    <name evidence="2" type="ORF">BHE90_003451</name>
</gene>
<reference evidence="2 3" key="1">
    <citation type="submission" date="2017-06" db="EMBL/GenBank/DDBJ databases">
        <title>Comparative genomic analysis of Ambrosia Fusariam Clade fungi.</title>
        <authorList>
            <person name="Stajich J.E."/>
            <person name="Carrillo J."/>
            <person name="Kijimoto T."/>
            <person name="Eskalen A."/>
            <person name="O'Donnell K."/>
            <person name="Kasson M."/>
        </authorList>
    </citation>
    <scope>NUCLEOTIDE SEQUENCE [LARGE SCALE GENOMIC DNA]</scope>
    <source>
        <strain evidence="2 3">UCR1854</strain>
    </source>
</reference>
<evidence type="ECO:0000256" key="1">
    <source>
        <dbReference type="SAM" id="MobiDB-lite"/>
    </source>
</evidence>
<dbReference type="Proteomes" id="UP000287124">
    <property type="component" value="Unassembled WGS sequence"/>
</dbReference>
<feature type="compositionally biased region" description="Polar residues" evidence="1">
    <location>
        <begin position="23"/>
        <end position="41"/>
    </location>
</feature>
<name>A0A430M248_9HYPO</name>
<keyword evidence="3" id="KW-1185">Reference proteome</keyword>
<sequence length="129" mass="14979">MEGKTKGNLSLVTRIAHLIRNPRQPQKSSLLSEPDRQTQPASPLRPPPCRSRQFDTCCRRRRRLFVALSFCRRRRSLLPAARLPWRVARQVQSSNLHPPPIHRPSPLRFQNIPLAWRIDGCPSLHVEQN</sequence>
<evidence type="ECO:0000313" key="3">
    <source>
        <dbReference type="Proteomes" id="UP000287124"/>
    </source>
</evidence>
<dbReference type="AlphaFoldDB" id="A0A430M248"/>